<evidence type="ECO:0000256" key="6">
    <source>
        <dbReference type="ARBA" id="ARBA00022777"/>
    </source>
</evidence>
<dbReference type="InterPro" id="IPR006205">
    <property type="entry name" value="Mev_gal_kin"/>
</dbReference>
<name>A0A075FKA8_9ARCH</name>
<dbReference type="InterPro" id="IPR014721">
    <property type="entry name" value="Ribsml_uS5_D2-typ_fold_subgr"/>
</dbReference>
<dbReference type="Gene3D" id="3.30.230.10">
    <property type="match status" value="1"/>
</dbReference>
<keyword evidence="5" id="KW-0547">Nucleotide-binding</keyword>
<evidence type="ECO:0000313" key="10">
    <source>
        <dbReference type="EMBL" id="AIE91925.1"/>
    </source>
</evidence>
<feature type="domain" description="GHMP kinase N-terminal" evidence="9">
    <location>
        <begin position="71"/>
        <end position="150"/>
    </location>
</feature>
<dbReference type="InterPro" id="IPR006204">
    <property type="entry name" value="GHMP_kinase_N_dom"/>
</dbReference>
<evidence type="ECO:0000256" key="4">
    <source>
        <dbReference type="ARBA" id="ARBA00022679"/>
    </source>
</evidence>
<dbReference type="UniPathway" id="UPA00057">
    <property type="reaction ID" value="UER00098"/>
</dbReference>
<dbReference type="InterPro" id="IPR006203">
    <property type="entry name" value="GHMP_knse_ATP-bd_CS"/>
</dbReference>
<dbReference type="PANTHER" id="PTHR43290:SF2">
    <property type="entry name" value="MEVALONATE KINASE"/>
    <property type="match status" value="1"/>
</dbReference>
<comment type="pathway">
    <text evidence="8">Isoprenoid biosynthesis; isopentenyl diphosphate biosynthesis via mevalonate pathway; isopentenyl diphosphate from (R)-mevalonate: step 1/3.</text>
</comment>
<evidence type="ECO:0000256" key="3">
    <source>
        <dbReference type="ARBA" id="ARBA00012103"/>
    </source>
</evidence>
<reference evidence="10" key="1">
    <citation type="journal article" date="2014" name="Genome Biol. Evol.">
        <title>Pangenome evidence for extensive interdomain horizontal transfer affecting lineage core and shell genes in uncultured planktonic thaumarchaeota and euryarchaeota.</title>
        <authorList>
            <person name="Deschamps P."/>
            <person name="Zivanovic Y."/>
            <person name="Moreira D."/>
            <person name="Rodriguez-Valera F."/>
            <person name="Lopez-Garcia P."/>
        </authorList>
    </citation>
    <scope>NUCLEOTIDE SEQUENCE</scope>
</reference>
<dbReference type="GO" id="GO:0005829">
    <property type="term" value="C:cytosol"/>
    <property type="evidence" value="ECO:0007669"/>
    <property type="project" value="TreeGrafter"/>
</dbReference>
<dbReference type="GO" id="GO:0005524">
    <property type="term" value="F:ATP binding"/>
    <property type="evidence" value="ECO:0007669"/>
    <property type="project" value="UniProtKB-KW"/>
</dbReference>
<dbReference type="GO" id="GO:0019287">
    <property type="term" value="P:isopentenyl diphosphate biosynthetic process, mevalonate pathway"/>
    <property type="evidence" value="ECO:0007669"/>
    <property type="project" value="UniProtKB-UniPathway"/>
</dbReference>
<comment type="similarity">
    <text evidence="2">Belongs to the GHMP kinase family. Mevalonate kinase subfamily.</text>
</comment>
<keyword evidence="7" id="KW-0067">ATP-binding</keyword>
<evidence type="ECO:0000256" key="2">
    <source>
        <dbReference type="ARBA" id="ARBA00006495"/>
    </source>
</evidence>
<dbReference type="EC" id="2.7.1.36" evidence="3"/>
<evidence type="ECO:0000256" key="1">
    <source>
        <dbReference type="ARBA" id="ARBA00004496"/>
    </source>
</evidence>
<evidence type="ECO:0000256" key="7">
    <source>
        <dbReference type="ARBA" id="ARBA00022840"/>
    </source>
</evidence>
<dbReference type="GO" id="GO:0004496">
    <property type="term" value="F:mevalonate kinase activity"/>
    <property type="evidence" value="ECO:0007669"/>
    <property type="project" value="UniProtKB-EC"/>
</dbReference>
<sequence>MISIAEAPGKIILTGEHFVVHGAQALAAAINKKIRITSTFSSNNTISYKNQRISSNAYNMKNDPVYVVRNKTLEYLGEKRPLSITVDSGIPRGSGLGSSSALCVATAASVASLFNTKLDRKTLFDLAMYGETKIHGNPSGIDVAVSIMGGLISFRKGFDPKRITLKHNPELIVSISGKRRKTSNMINKFANLRNDKPSTFLSLVDSSNTLTKKHYLHYHRKITHLWAPILISSTLL</sequence>
<dbReference type="PRINTS" id="PR00959">
    <property type="entry name" value="MEVGALKINASE"/>
</dbReference>
<evidence type="ECO:0000256" key="8">
    <source>
        <dbReference type="ARBA" id="ARBA00029438"/>
    </source>
</evidence>
<dbReference type="Pfam" id="PF00288">
    <property type="entry name" value="GHMP_kinases_N"/>
    <property type="match status" value="1"/>
</dbReference>
<protein>
    <recommendedName>
        <fullName evidence="3">mevalonate kinase</fullName>
        <ecNumber evidence="3">2.7.1.36</ecNumber>
    </recommendedName>
</protein>
<dbReference type="PANTHER" id="PTHR43290">
    <property type="entry name" value="MEVALONATE KINASE"/>
    <property type="match status" value="1"/>
</dbReference>
<comment type="subcellular location">
    <subcellularLocation>
        <location evidence="1">Cytoplasm</location>
    </subcellularLocation>
</comment>
<gene>
    <name evidence="10" type="primary">MVK</name>
    <name evidence="10" type="synonym">mvaK1</name>
</gene>
<dbReference type="EMBL" id="KF900352">
    <property type="protein sequence ID" value="AIE91925.1"/>
    <property type="molecule type" value="Genomic_DNA"/>
</dbReference>
<evidence type="ECO:0000256" key="5">
    <source>
        <dbReference type="ARBA" id="ARBA00022741"/>
    </source>
</evidence>
<dbReference type="InterPro" id="IPR020568">
    <property type="entry name" value="Ribosomal_Su5_D2-typ_SF"/>
</dbReference>
<proteinExistence type="inferred from homology"/>
<keyword evidence="4 10" id="KW-0808">Transferase</keyword>
<dbReference type="PROSITE" id="PS00627">
    <property type="entry name" value="GHMP_KINASES_ATP"/>
    <property type="match status" value="1"/>
</dbReference>
<dbReference type="AlphaFoldDB" id="A0A075FKA8"/>
<dbReference type="SUPFAM" id="SSF54211">
    <property type="entry name" value="Ribosomal protein S5 domain 2-like"/>
    <property type="match status" value="1"/>
</dbReference>
<organism evidence="10">
    <name type="scientific">uncultured marine thaumarchaeote AD1000_17_C04</name>
    <dbReference type="NCBI Taxonomy" id="1455895"/>
    <lineage>
        <taxon>Archaea</taxon>
        <taxon>Nitrososphaerota</taxon>
        <taxon>environmental samples</taxon>
    </lineage>
</organism>
<keyword evidence="6 10" id="KW-0418">Kinase</keyword>
<evidence type="ECO:0000259" key="9">
    <source>
        <dbReference type="Pfam" id="PF00288"/>
    </source>
</evidence>
<accession>A0A075FKA8</accession>